<protein>
    <submittedName>
        <fullName evidence="10">Methyl-accepting chemotaxis protein</fullName>
    </submittedName>
</protein>
<keyword evidence="2" id="KW-1003">Cell membrane</keyword>
<evidence type="ECO:0000256" key="4">
    <source>
        <dbReference type="ARBA" id="ARBA00029447"/>
    </source>
</evidence>
<dbReference type="CDD" id="cd11386">
    <property type="entry name" value="MCP_signal"/>
    <property type="match status" value="1"/>
</dbReference>
<evidence type="ECO:0000313" key="10">
    <source>
        <dbReference type="EMBL" id="TDO99934.1"/>
    </source>
</evidence>
<dbReference type="GO" id="GO:0006935">
    <property type="term" value="P:chemotaxis"/>
    <property type="evidence" value="ECO:0007669"/>
    <property type="project" value="UniProtKB-ARBA"/>
</dbReference>
<reference evidence="10 11" key="1">
    <citation type="submission" date="2019-03" db="EMBL/GenBank/DDBJ databases">
        <title>Genomic Encyclopedia of Type Strains, Phase III (KMG-III): the genomes of soil and plant-associated and newly described type strains.</title>
        <authorList>
            <person name="Whitman W."/>
        </authorList>
    </citation>
    <scope>NUCLEOTIDE SEQUENCE [LARGE SCALE GENOMIC DNA]</scope>
    <source>
        <strain evidence="10 11">CECT 7378</strain>
    </source>
</reference>
<dbReference type="RefSeq" id="WP_133502757.1">
    <property type="nucleotide sequence ID" value="NZ_SNXC01000009.1"/>
</dbReference>
<sequence>MFSFSVKQKILLLVALFSAVIVGLNTNYAMSGKKVSNKLQELNNQSLVLVKHLENSRQLLLKQSVEFERGFFQVSIAKSMGGYGTELIKESEGNFKSYTDELVTSLNEIKSTLDNMPVTPESSALFDEINVLENLQTEFLSASTDTYSWWVKLKTLQANKARRKADAALDAVNTQMESIIVLIDRYNGAIAQKENDALDQATIGSATIAGIITIIGIVIGIFIANGVSRPLALAVRRAEEIASGELNLVTSTTKRKDEIGTLEVAMDKLVTQLREILHEVSDSSQLLTQAAEELNDITDSSTKMVERQQGETNLISNAVHEIQSTAVHVSESTSEASDAAHIAESATSEGVRIVNETILTIEALAEELSNSTQTINTLQENTSEISNILNVILGIAEQTNLLALNAAIEAARAGEQGRGFAVVADEVRQLAQNTQNATQQIEQMISQLQSGTNSAVNAMRNSYDRSVTAVEQVKHEEGSLTNINSSVARIRDMNDRISATAEEQATVTAEVRRNVENITDIANQTTDSMHSVSNSSEQLARLAQQLNQRISYFKV</sequence>
<comment type="similarity">
    <text evidence="4">Belongs to the methyl-accepting chemotaxis (MCP) protein family.</text>
</comment>
<feature type="domain" description="Methyl-accepting transducer" evidence="7">
    <location>
        <begin position="283"/>
        <end position="519"/>
    </location>
</feature>
<dbReference type="GO" id="GO:0007165">
    <property type="term" value="P:signal transduction"/>
    <property type="evidence" value="ECO:0007669"/>
    <property type="project" value="UniProtKB-KW"/>
</dbReference>
<dbReference type="CDD" id="cd06225">
    <property type="entry name" value="HAMP"/>
    <property type="match status" value="1"/>
</dbReference>
<evidence type="ECO:0000259" key="9">
    <source>
        <dbReference type="PROSITE" id="PS50885"/>
    </source>
</evidence>
<feature type="domain" description="HAMP" evidence="9">
    <location>
        <begin position="225"/>
        <end position="278"/>
    </location>
</feature>
<dbReference type="SUPFAM" id="SSF58104">
    <property type="entry name" value="Methyl-accepting chemotaxis protein (MCP) signaling domain"/>
    <property type="match status" value="1"/>
</dbReference>
<dbReference type="EMBL" id="SNXC01000009">
    <property type="protein sequence ID" value="TDO99934.1"/>
    <property type="molecule type" value="Genomic_DNA"/>
</dbReference>
<dbReference type="PROSITE" id="PS50885">
    <property type="entry name" value="HAMP"/>
    <property type="match status" value="1"/>
</dbReference>
<dbReference type="PROSITE" id="PS50192">
    <property type="entry name" value="T_SNARE"/>
    <property type="match status" value="1"/>
</dbReference>
<dbReference type="PANTHER" id="PTHR32089">
    <property type="entry name" value="METHYL-ACCEPTING CHEMOTAXIS PROTEIN MCPB"/>
    <property type="match status" value="1"/>
</dbReference>
<dbReference type="AlphaFoldDB" id="A0A4R6MEB4"/>
<dbReference type="InterPro" id="IPR004089">
    <property type="entry name" value="MCPsignal_dom"/>
</dbReference>
<dbReference type="InterPro" id="IPR003660">
    <property type="entry name" value="HAMP_dom"/>
</dbReference>
<dbReference type="SMART" id="SM00304">
    <property type="entry name" value="HAMP"/>
    <property type="match status" value="1"/>
</dbReference>
<dbReference type="SMART" id="SM00283">
    <property type="entry name" value="MA"/>
    <property type="match status" value="1"/>
</dbReference>
<evidence type="ECO:0000259" key="7">
    <source>
        <dbReference type="PROSITE" id="PS50111"/>
    </source>
</evidence>
<dbReference type="OrthoDB" id="7054443at2"/>
<evidence type="ECO:0000256" key="3">
    <source>
        <dbReference type="ARBA" id="ARBA00023224"/>
    </source>
</evidence>
<dbReference type="PANTHER" id="PTHR32089:SF120">
    <property type="entry name" value="METHYL-ACCEPTING CHEMOTAXIS PROTEIN TLPQ"/>
    <property type="match status" value="1"/>
</dbReference>
<evidence type="ECO:0000259" key="8">
    <source>
        <dbReference type="PROSITE" id="PS50192"/>
    </source>
</evidence>
<dbReference type="InterPro" id="IPR000727">
    <property type="entry name" value="T_SNARE_dom"/>
</dbReference>
<keyword evidence="6" id="KW-0812">Transmembrane</keyword>
<dbReference type="FunFam" id="1.10.287.950:FF:000001">
    <property type="entry name" value="Methyl-accepting chemotaxis sensory transducer"/>
    <property type="match status" value="1"/>
</dbReference>
<feature type="domain" description="T-SNARE coiled-coil homology" evidence="8">
    <location>
        <begin position="470"/>
        <end position="532"/>
    </location>
</feature>
<evidence type="ECO:0000313" key="11">
    <source>
        <dbReference type="Proteomes" id="UP000294656"/>
    </source>
</evidence>
<dbReference type="PROSITE" id="PS50111">
    <property type="entry name" value="CHEMOTAXIS_TRANSDUC_2"/>
    <property type="match status" value="1"/>
</dbReference>
<dbReference type="Gene3D" id="1.10.287.950">
    <property type="entry name" value="Methyl-accepting chemotaxis protein"/>
    <property type="match status" value="1"/>
</dbReference>
<evidence type="ECO:0000256" key="2">
    <source>
        <dbReference type="ARBA" id="ARBA00022519"/>
    </source>
</evidence>
<dbReference type="GO" id="GO:0005886">
    <property type="term" value="C:plasma membrane"/>
    <property type="evidence" value="ECO:0007669"/>
    <property type="project" value="UniProtKB-SubCell"/>
</dbReference>
<evidence type="ECO:0000256" key="6">
    <source>
        <dbReference type="SAM" id="Phobius"/>
    </source>
</evidence>
<name>A0A4R6MEB4_9GAMM</name>
<evidence type="ECO:0000256" key="5">
    <source>
        <dbReference type="PROSITE-ProRule" id="PRU00284"/>
    </source>
</evidence>
<gene>
    <name evidence="10" type="ORF">DFP79_0945</name>
</gene>
<dbReference type="Pfam" id="PF00015">
    <property type="entry name" value="MCPsignal"/>
    <property type="match status" value="1"/>
</dbReference>
<accession>A0A4R6MEB4</accession>
<keyword evidence="6" id="KW-0472">Membrane</keyword>
<evidence type="ECO:0000256" key="1">
    <source>
        <dbReference type="ARBA" id="ARBA00004429"/>
    </source>
</evidence>
<keyword evidence="6" id="KW-1133">Transmembrane helix</keyword>
<dbReference type="Proteomes" id="UP000294656">
    <property type="component" value="Unassembled WGS sequence"/>
</dbReference>
<organism evidence="10 11">
    <name type="scientific">Marinomonas balearica</name>
    <dbReference type="NCBI Taxonomy" id="491947"/>
    <lineage>
        <taxon>Bacteria</taxon>
        <taxon>Pseudomonadati</taxon>
        <taxon>Pseudomonadota</taxon>
        <taxon>Gammaproteobacteria</taxon>
        <taxon>Oceanospirillales</taxon>
        <taxon>Oceanospirillaceae</taxon>
        <taxon>Marinomonas</taxon>
    </lineage>
</organism>
<keyword evidence="2" id="KW-0997">Cell inner membrane</keyword>
<proteinExistence type="inferred from homology"/>
<keyword evidence="11" id="KW-1185">Reference proteome</keyword>
<dbReference type="Pfam" id="PF00672">
    <property type="entry name" value="HAMP"/>
    <property type="match status" value="1"/>
</dbReference>
<comment type="subcellular location">
    <subcellularLocation>
        <location evidence="1">Cell inner membrane</location>
        <topology evidence="1">Multi-pass membrane protein</topology>
    </subcellularLocation>
</comment>
<comment type="caution">
    <text evidence="10">The sequence shown here is derived from an EMBL/GenBank/DDBJ whole genome shotgun (WGS) entry which is preliminary data.</text>
</comment>
<keyword evidence="3 5" id="KW-0807">Transducer</keyword>
<feature type="transmembrane region" description="Helical" evidence="6">
    <location>
        <begin position="203"/>
        <end position="227"/>
    </location>
</feature>